<name>A0A0G1A8A1_9BACT</name>
<dbReference type="PANTHER" id="PTHR13887">
    <property type="entry name" value="GLUTATHIONE S-TRANSFERASE KAPPA"/>
    <property type="match status" value="1"/>
</dbReference>
<reference evidence="8 9" key="1">
    <citation type="journal article" date="2015" name="Nature">
        <title>rRNA introns, odd ribosomes, and small enigmatic genomes across a large radiation of phyla.</title>
        <authorList>
            <person name="Brown C.T."/>
            <person name="Hug L.A."/>
            <person name="Thomas B.C."/>
            <person name="Sharon I."/>
            <person name="Castelle C.J."/>
            <person name="Singh A."/>
            <person name="Wilkins M.J."/>
            <person name="Williams K.H."/>
            <person name="Banfield J.F."/>
        </authorList>
    </citation>
    <scope>NUCLEOTIDE SEQUENCE [LARGE SCALE GENOMIC DNA]</scope>
</reference>
<keyword evidence="3" id="KW-0560">Oxidoreductase</keyword>
<dbReference type="Gene3D" id="3.40.30.10">
    <property type="entry name" value="Glutaredoxin"/>
    <property type="match status" value="1"/>
</dbReference>
<dbReference type="CDD" id="cd02972">
    <property type="entry name" value="DsbA_family"/>
    <property type="match status" value="1"/>
</dbReference>
<evidence type="ECO:0000313" key="9">
    <source>
        <dbReference type="Proteomes" id="UP000034837"/>
    </source>
</evidence>
<evidence type="ECO:0000256" key="6">
    <source>
        <dbReference type="SAM" id="Phobius"/>
    </source>
</evidence>
<keyword evidence="6" id="KW-1133">Transmembrane helix</keyword>
<dbReference type="SUPFAM" id="SSF52833">
    <property type="entry name" value="Thioredoxin-like"/>
    <property type="match status" value="1"/>
</dbReference>
<dbReference type="GO" id="GO:0016491">
    <property type="term" value="F:oxidoreductase activity"/>
    <property type="evidence" value="ECO:0007669"/>
    <property type="project" value="UniProtKB-KW"/>
</dbReference>
<keyword evidence="6" id="KW-0472">Membrane</keyword>
<accession>A0A0G1A8A1</accession>
<dbReference type="InterPro" id="IPR012336">
    <property type="entry name" value="Thioredoxin-like_fold"/>
</dbReference>
<evidence type="ECO:0000256" key="3">
    <source>
        <dbReference type="ARBA" id="ARBA00023002"/>
    </source>
</evidence>
<dbReference type="EMBL" id="LCDO01000002">
    <property type="protein sequence ID" value="KKS57282.1"/>
    <property type="molecule type" value="Genomic_DNA"/>
</dbReference>
<evidence type="ECO:0000256" key="1">
    <source>
        <dbReference type="ARBA" id="ARBA00005791"/>
    </source>
</evidence>
<evidence type="ECO:0000256" key="2">
    <source>
        <dbReference type="ARBA" id="ARBA00022729"/>
    </source>
</evidence>
<keyword evidence="2" id="KW-0732">Signal</keyword>
<evidence type="ECO:0000313" key="8">
    <source>
        <dbReference type="EMBL" id="KKS57282.1"/>
    </source>
</evidence>
<dbReference type="Proteomes" id="UP000034837">
    <property type="component" value="Unassembled WGS sequence"/>
</dbReference>
<dbReference type="Pfam" id="PF13462">
    <property type="entry name" value="Thioredoxin_4"/>
    <property type="match status" value="1"/>
</dbReference>
<feature type="domain" description="Thioredoxin-like fold" evidence="7">
    <location>
        <begin position="66"/>
        <end position="228"/>
    </location>
</feature>
<dbReference type="AlphaFoldDB" id="A0A0G1A8A1"/>
<keyword evidence="4" id="KW-1015">Disulfide bond</keyword>
<feature type="transmembrane region" description="Helical" evidence="6">
    <location>
        <begin position="6"/>
        <end position="23"/>
    </location>
</feature>
<organism evidence="8 9">
    <name type="scientific">Candidatus Magasanikbacteria bacterium GW2011_GWA2_42_32</name>
    <dbReference type="NCBI Taxonomy" id="1619039"/>
    <lineage>
        <taxon>Bacteria</taxon>
        <taxon>Candidatus Magasanikiibacteriota</taxon>
    </lineage>
</organism>
<evidence type="ECO:0000256" key="5">
    <source>
        <dbReference type="ARBA" id="ARBA00023284"/>
    </source>
</evidence>
<protein>
    <submittedName>
        <fullName evidence="8">DSBA oxidoreductase</fullName>
    </submittedName>
</protein>
<proteinExistence type="inferred from homology"/>
<comment type="similarity">
    <text evidence="1">Belongs to the thioredoxin family. DsbA subfamily.</text>
</comment>
<evidence type="ECO:0000259" key="7">
    <source>
        <dbReference type="Pfam" id="PF13462"/>
    </source>
</evidence>
<keyword evidence="5" id="KW-0676">Redox-active center</keyword>
<gene>
    <name evidence="8" type="ORF">UV20_C0002G0071</name>
</gene>
<sequence>MKKFFLIALGSFLTLFLLYFIYLTTQFYIKVKRGEVVDLSSGDFSEINLPNKNEASQKFDSTKIKNDEAPTLGSLSATLQIVEFADFTCPFSKQAFSVMRELLTKYPKQVSFTFRHFPLQDEAHKGGLEASEAAFCAGKQNKFWAYHDKLFLNQKNFTLEDLKSYAGQIGLDVPSFTKCLESALAEQKVGMDWFDGYSLGISGTPTFFVNGQKVEGAIPLIEWEKLIK</sequence>
<keyword evidence="6" id="KW-0812">Transmembrane</keyword>
<evidence type="ECO:0000256" key="4">
    <source>
        <dbReference type="ARBA" id="ARBA00023157"/>
    </source>
</evidence>
<dbReference type="InterPro" id="IPR036249">
    <property type="entry name" value="Thioredoxin-like_sf"/>
</dbReference>
<dbReference type="PANTHER" id="PTHR13887:SF14">
    <property type="entry name" value="DISULFIDE BOND FORMATION PROTEIN D"/>
    <property type="match status" value="1"/>
</dbReference>
<comment type="caution">
    <text evidence="8">The sequence shown here is derived from an EMBL/GenBank/DDBJ whole genome shotgun (WGS) entry which is preliminary data.</text>
</comment>